<dbReference type="InterPro" id="IPR036102">
    <property type="entry name" value="OsmC/Ohrsf"/>
</dbReference>
<evidence type="ECO:0000313" key="8">
    <source>
        <dbReference type="Proteomes" id="UP000503197"/>
    </source>
</evidence>
<dbReference type="Proteomes" id="UP000503197">
    <property type="component" value="Chromosome"/>
</dbReference>
<dbReference type="EMBL" id="FSQX01000001">
    <property type="protein sequence ID" value="SIN61586.1"/>
    <property type="molecule type" value="Genomic_DNA"/>
</dbReference>
<evidence type="ECO:0000313" key="2">
    <source>
        <dbReference type="EMBL" id="BCB73224.1"/>
    </source>
</evidence>
<dbReference type="GeneID" id="97275641"/>
<dbReference type="PANTHER" id="PTHR42830:SF1">
    <property type="entry name" value="OSMOTICALLY INDUCIBLE FAMILY PROTEIN"/>
    <property type="match status" value="1"/>
</dbReference>
<organism evidence="4 5">
    <name type="scientific">Vreelandella aquamarina</name>
    <dbReference type="NCBI Taxonomy" id="77097"/>
    <lineage>
        <taxon>Bacteria</taxon>
        <taxon>Pseudomonadati</taxon>
        <taxon>Pseudomonadota</taxon>
        <taxon>Gammaproteobacteria</taxon>
        <taxon>Oceanospirillales</taxon>
        <taxon>Halomonadaceae</taxon>
        <taxon>Vreelandella</taxon>
    </lineage>
</organism>
<keyword evidence="7" id="KW-1185">Reference proteome</keyword>
<reference evidence="1 8" key="3">
    <citation type="submission" date="2020-02" db="EMBL/GenBank/DDBJ databases">
        <title>Complete Genome Sequence of Halomonas meridiana strain BAA-801, Isolated from Deep Sea Thermal Vent.</title>
        <authorList>
            <person name="Takahashi Y."/>
            <person name="Takahashi H."/>
            <person name="Galipon J."/>
            <person name="Arakawa K."/>
        </authorList>
    </citation>
    <scope>NUCLEOTIDE SEQUENCE [LARGE SCALE GENOMIC DNA]</scope>
    <source>
        <strain evidence="1 8">Slthf1</strain>
    </source>
</reference>
<evidence type="ECO:0000313" key="5">
    <source>
        <dbReference type="Proteomes" id="UP000185024"/>
    </source>
</evidence>
<evidence type="ECO:0000313" key="4">
    <source>
        <dbReference type="EMBL" id="SIN61586.1"/>
    </source>
</evidence>
<reference evidence="2 7" key="4">
    <citation type="submission" date="2020-03" db="EMBL/GenBank/DDBJ databases">
        <title>Complete Genome Sequence of Halomonas meridiana strain Eplume2, isolated from hydrothermal-plume in the north east Pacific Ocean.</title>
        <authorList>
            <person name="Kurihara Y."/>
            <person name="Kawai S."/>
            <person name="Sakai A."/>
            <person name="Galipon J."/>
            <person name="Arakawa K."/>
        </authorList>
    </citation>
    <scope>NUCLEOTIDE SEQUENCE [LARGE SCALE GENOMIC DNA]</scope>
    <source>
        <strain evidence="2 7">Eplume2</strain>
    </source>
</reference>
<evidence type="ECO:0000313" key="1">
    <source>
        <dbReference type="EMBL" id="BCA91189.1"/>
    </source>
</evidence>
<dbReference type="EMBL" id="FODB01000023">
    <property type="protein sequence ID" value="SEN76499.1"/>
    <property type="molecule type" value="Genomic_DNA"/>
</dbReference>
<dbReference type="PATRIC" id="fig|29570.3.peg.2677"/>
<dbReference type="OrthoDB" id="9807532at2"/>
<dbReference type="InterPro" id="IPR019904">
    <property type="entry name" value="Peroxiredoxin_OsmC"/>
</dbReference>
<dbReference type="Pfam" id="PF02566">
    <property type="entry name" value="OsmC"/>
    <property type="match status" value="1"/>
</dbReference>
<sequence>MDSKASAHWEGGLKDGQGKVATESGVLDAGYSFKQRFEGEPGTNPEELIGAAHASCFSMALSMILGEKGYTADAIDTQAKVTLSQSDAGFDISSIHLDVEASVSGADDAAFQEAAETAKANCPVSKVLKADITMSAKLKG</sequence>
<dbReference type="AlphaFoldDB" id="A0A0D7V3R7"/>
<reference evidence="4 5" key="2">
    <citation type="submission" date="2016-11" db="EMBL/GenBank/DDBJ databases">
        <authorList>
            <person name="Jaros S."/>
            <person name="Januszkiewicz K."/>
            <person name="Wedrychowicz H."/>
        </authorList>
    </citation>
    <scope>NUCLEOTIDE SEQUENCE [LARGE SCALE GENOMIC DNA]</scope>
    <source>
        <strain evidence="4 5">ACAM 239</strain>
    </source>
</reference>
<name>A0A0D7V3R7_9GAMM</name>
<dbReference type="InterPro" id="IPR003718">
    <property type="entry name" value="OsmC/Ohr_fam"/>
</dbReference>
<accession>A0A0D7V3R7</accession>
<dbReference type="Proteomes" id="UP000185024">
    <property type="component" value="Unassembled WGS sequence"/>
</dbReference>
<dbReference type="EMBL" id="AP022869">
    <property type="protein sequence ID" value="BCB73224.1"/>
    <property type="molecule type" value="Genomic_DNA"/>
</dbReference>
<dbReference type="EMBL" id="AP022821">
    <property type="protein sequence ID" value="BCA91189.1"/>
    <property type="molecule type" value="Genomic_DNA"/>
</dbReference>
<dbReference type="STRING" id="77097.SAMN04490369_102340"/>
<dbReference type="NCBIfam" id="TIGR03562">
    <property type="entry name" value="osmo_induc_OsmC"/>
    <property type="match status" value="1"/>
</dbReference>
<dbReference type="Proteomes" id="UP000199493">
    <property type="component" value="Unassembled WGS sequence"/>
</dbReference>
<dbReference type="PANTHER" id="PTHR42830">
    <property type="entry name" value="OSMOTICALLY INDUCIBLE FAMILY PROTEIN"/>
    <property type="match status" value="1"/>
</dbReference>
<dbReference type="Proteomes" id="UP000501053">
    <property type="component" value="Chromosome"/>
</dbReference>
<dbReference type="RefSeq" id="WP_044627904.1">
    <property type="nucleotide sequence ID" value="NZ_AP022821.1"/>
</dbReference>
<accession>A0A1H8J763</accession>
<dbReference type="GO" id="GO:0006979">
    <property type="term" value="P:response to oxidative stress"/>
    <property type="evidence" value="ECO:0007669"/>
    <property type="project" value="InterPro"/>
</dbReference>
<dbReference type="SUPFAM" id="SSF82784">
    <property type="entry name" value="OsmC-like"/>
    <property type="match status" value="1"/>
</dbReference>
<evidence type="ECO:0000313" key="7">
    <source>
        <dbReference type="Proteomes" id="UP000501053"/>
    </source>
</evidence>
<dbReference type="GO" id="GO:0004601">
    <property type="term" value="F:peroxidase activity"/>
    <property type="evidence" value="ECO:0007669"/>
    <property type="project" value="InterPro"/>
</dbReference>
<reference evidence="3 6" key="1">
    <citation type="submission" date="2016-10" db="EMBL/GenBank/DDBJ databases">
        <authorList>
            <person name="de Groot N.N."/>
        </authorList>
    </citation>
    <scope>NUCLEOTIDE SEQUENCE [LARGE SCALE GENOMIC DNA]</scope>
    <source>
        <strain evidence="3 6">558</strain>
    </source>
</reference>
<dbReference type="InterPro" id="IPR015946">
    <property type="entry name" value="KH_dom-like_a/b"/>
</dbReference>
<evidence type="ECO:0000313" key="6">
    <source>
        <dbReference type="Proteomes" id="UP000199493"/>
    </source>
</evidence>
<dbReference type="Gene3D" id="3.30.300.20">
    <property type="match status" value="1"/>
</dbReference>
<proteinExistence type="predicted"/>
<gene>
    <name evidence="2" type="ORF">HMEPL2_35750</name>
    <name evidence="1" type="ORF">HMSLTHF_09640</name>
    <name evidence="3" type="ORF">SAMN04490369_102340</name>
    <name evidence="4" type="ORF">SAMN05878438_0601</name>
</gene>
<protein>
    <submittedName>
        <fullName evidence="4">Osmotically inducible protein OsmC</fullName>
    </submittedName>
    <submittedName>
        <fullName evidence="1">Peroxiredoxin</fullName>
    </submittedName>
</protein>
<evidence type="ECO:0000313" key="3">
    <source>
        <dbReference type="EMBL" id="SEN76499.1"/>
    </source>
</evidence>
<dbReference type="InterPro" id="IPR052707">
    <property type="entry name" value="OsmC_Ohr_Peroxiredoxin"/>
</dbReference>